<evidence type="ECO:0000313" key="8">
    <source>
        <dbReference type="EMBL" id="GAA2116917.1"/>
    </source>
</evidence>
<dbReference type="PROSITE" id="PS51935">
    <property type="entry name" value="NLPC_P60"/>
    <property type="match status" value="1"/>
</dbReference>
<feature type="coiled-coil region" evidence="5">
    <location>
        <begin position="38"/>
        <end position="93"/>
    </location>
</feature>
<dbReference type="Gene3D" id="3.90.1720.10">
    <property type="entry name" value="endopeptidase domain like (from Nostoc punctiforme)"/>
    <property type="match status" value="1"/>
</dbReference>
<dbReference type="EMBL" id="BAAAQQ010000002">
    <property type="protein sequence ID" value="GAA2116917.1"/>
    <property type="molecule type" value="Genomic_DNA"/>
</dbReference>
<keyword evidence="6" id="KW-0732">Signal</keyword>
<reference evidence="8 9" key="1">
    <citation type="journal article" date="2019" name="Int. J. Syst. Evol. Microbiol.">
        <title>The Global Catalogue of Microorganisms (GCM) 10K type strain sequencing project: providing services to taxonomists for standard genome sequencing and annotation.</title>
        <authorList>
            <consortium name="The Broad Institute Genomics Platform"/>
            <consortium name="The Broad Institute Genome Sequencing Center for Infectious Disease"/>
            <person name="Wu L."/>
            <person name="Ma J."/>
        </authorList>
    </citation>
    <scope>NUCLEOTIDE SEQUENCE [LARGE SCALE GENOMIC DNA]</scope>
    <source>
        <strain evidence="8 9">JCM 16021</strain>
    </source>
</reference>
<keyword evidence="4" id="KW-0788">Thiol protease</keyword>
<organism evidence="8 9">
    <name type="scientific">Nocardioides bigeumensis</name>
    <dbReference type="NCBI Taxonomy" id="433657"/>
    <lineage>
        <taxon>Bacteria</taxon>
        <taxon>Bacillati</taxon>
        <taxon>Actinomycetota</taxon>
        <taxon>Actinomycetes</taxon>
        <taxon>Propionibacteriales</taxon>
        <taxon>Nocardioidaceae</taxon>
        <taxon>Nocardioides</taxon>
    </lineage>
</organism>
<dbReference type="Proteomes" id="UP001500575">
    <property type="component" value="Unassembled WGS sequence"/>
</dbReference>
<evidence type="ECO:0000256" key="3">
    <source>
        <dbReference type="ARBA" id="ARBA00022801"/>
    </source>
</evidence>
<sequence length="331" mass="35446">MTHGRKRLSTVLTAAAALAATLAISLVPMSPTFAEPDIDEVQGRVDRLYHQAEEAQERWHDANLELSELKRDLAALQADQRRQEEQLELVQDEVEQSVVRQYEGESLTAVGEVVVSDDPSALLGQLTTMSAYNDLQADLFDDYAVELKALQIRKQATSKRTSEVAAVEAQMAKEKKAVDAKLAEAKELLARLKEEERQAILSRGTSRIIPSTVPASGRAAVAVRTALAQVGDSYVYGAMGPDAFDCSGLTMYAWGAAGVGLPHSSSAQFGSGPRIAASALQPGDLVFYYSPISHVGMYIGNGLIVHAANPGTDVVVSGLYSMPYVGAVRPG</sequence>
<evidence type="ECO:0000256" key="4">
    <source>
        <dbReference type="ARBA" id="ARBA00022807"/>
    </source>
</evidence>
<comment type="similarity">
    <text evidence="1">Belongs to the peptidase C40 family.</text>
</comment>
<evidence type="ECO:0000313" key="9">
    <source>
        <dbReference type="Proteomes" id="UP001500575"/>
    </source>
</evidence>
<dbReference type="InterPro" id="IPR000064">
    <property type="entry name" value="NLP_P60_dom"/>
</dbReference>
<dbReference type="InterPro" id="IPR038765">
    <property type="entry name" value="Papain-like_cys_pep_sf"/>
</dbReference>
<evidence type="ECO:0000256" key="6">
    <source>
        <dbReference type="SAM" id="SignalP"/>
    </source>
</evidence>
<keyword evidence="3" id="KW-0378">Hydrolase</keyword>
<dbReference type="InterPro" id="IPR051794">
    <property type="entry name" value="PG_Endopeptidase_C40"/>
</dbReference>
<dbReference type="SUPFAM" id="SSF54001">
    <property type="entry name" value="Cysteine proteinases"/>
    <property type="match status" value="1"/>
</dbReference>
<accession>A0ABN2XWX0</accession>
<proteinExistence type="inferred from homology"/>
<keyword evidence="2" id="KW-0645">Protease</keyword>
<dbReference type="PANTHER" id="PTHR47359">
    <property type="entry name" value="PEPTIDOGLYCAN DL-ENDOPEPTIDASE CWLO"/>
    <property type="match status" value="1"/>
</dbReference>
<feature type="chain" id="PRO_5045508014" evidence="6">
    <location>
        <begin position="35"/>
        <end position="331"/>
    </location>
</feature>
<evidence type="ECO:0000256" key="2">
    <source>
        <dbReference type="ARBA" id="ARBA00022670"/>
    </source>
</evidence>
<protein>
    <submittedName>
        <fullName evidence="8">C40 family peptidase</fullName>
    </submittedName>
</protein>
<evidence type="ECO:0000259" key="7">
    <source>
        <dbReference type="PROSITE" id="PS51935"/>
    </source>
</evidence>
<keyword evidence="5" id="KW-0175">Coiled coil</keyword>
<gene>
    <name evidence="8" type="ORF">GCM10009843_07500</name>
</gene>
<feature type="signal peptide" evidence="6">
    <location>
        <begin position="1"/>
        <end position="34"/>
    </location>
</feature>
<feature type="domain" description="NlpC/P60" evidence="7">
    <location>
        <begin position="216"/>
        <end position="331"/>
    </location>
</feature>
<keyword evidence="9" id="KW-1185">Reference proteome</keyword>
<dbReference type="RefSeq" id="WP_344302278.1">
    <property type="nucleotide sequence ID" value="NZ_BAAAQQ010000002.1"/>
</dbReference>
<evidence type="ECO:0000256" key="5">
    <source>
        <dbReference type="SAM" id="Coils"/>
    </source>
</evidence>
<feature type="coiled-coil region" evidence="5">
    <location>
        <begin position="175"/>
        <end position="202"/>
    </location>
</feature>
<name>A0ABN2XWX0_9ACTN</name>
<comment type="caution">
    <text evidence="8">The sequence shown here is derived from an EMBL/GenBank/DDBJ whole genome shotgun (WGS) entry which is preliminary data.</text>
</comment>
<dbReference type="PANTHER" id="PTHR47359:SF3">
    <property type="entry name" value="NLP_P60 DOMAIN-CONTAINING PROTEIN-RELATED"/>
    <property type="match status" value="1"/>
</dbReference>
<evidence type="ECO:0000256" key="1">
    <source>
        <dbReference type="ARBA" id="ARBA00007074"/>
    </source>
</evidence>
<dbReference type="Pfam" id="PF00877">
    <property type="entry name" value="NLPC_P60"/>
    <property type="match status" value="1"/>
</dbReference>